<protein>
    <submittedName>
        <fullName evidence="9">DNA polymerase V</fullName>
        <ecNumber evidence="9">3.4.21.-</ecNumber>
    </submittedName>
</protein>
<dbReference type="GO" id="GO:0006281">
    <property type="term" value="P:DNA repair"/>
    <property type="evidence" value="ECO:0007669"/>
    <property type="project" value="UniProtKB-KW"/>
</dbReference>
<evidence type="ECO:0000256" key="2">
    <source>
        <dbReference type="ARBA" id="ARBA00022763"/>
    </source>
</evidence>
<reference evidence="9 10" key="1">
    <citation type="submission" date="2020-08" db="EMBL/GenBank/DDBJ databases">
        <title>Genomic Encyclopedia of Type Strains, Phase IV (KMG-IV): sequencing the most valuable type-strain genomes for metagenomic binning, comparative biology and taxonomic classification.</title>
        <authorList>
            <person name="Goeker M."/>
        </authorList>
    </citation>
    <scope>NUCLEOTIDE SEQUENCE [LARGE SCALE GENOMIC DNA]</scope>
    <source>
        <strain evidence="9 10">DSM 25024</strain>
    </source>
</reference>
<proteinExistence type="inferred from homology"/>
<evidence type="ECO:0000256" key="7">
    <source>
        <dbReference type="RuleBase" id="RU003991"/>
    </source>
</evidence>
<dbReference type="EMBL" id="JACIDO010000017">
    <property type="protein sequence ID" value="MBB3938092.1"/>
    <property type="molecule type" value="Genomic_DNA"/>
</dbReference>
<dbReference type="PANTHER" id="PTHR33516">
    <property type="entry name" value="LEXA REPRESSOR"/>
    <property type="match status" value="1"/>
</dbReference>
<sequence>MLARLTIEAEIVVPLFQHGLCAGFPSPADDFLDEAIDLTRLLVRNPPATFLWKVDGHSMRDAGIYDKDLLIVDRSLAPRHGDVVVATVHGERSLKRLHLDGSRPRLSFENRDMPAFELPEIAEIEIWGVALCNVHWLRVPASSKR</sequence>
<dbReference type="PANTHER" id="PTHR33516:SF2">
    <property type="entry name" value="LEXA REPRESSOR-RELATED"/>
    <property type="match status" value="1"/>
</dbReference>
<evidence type="ECO:0000313" key="10">
    <source>
        <dbReference type="Proteomes" id="UP000531216"/>
    </source>
</evidence>
<keyword evidence="4 7" id="KW-0068">Autocatalytic cleavage</keyword>
<dbReference type="GO" id="GO:0016787">
    <property type="term" value="F:hydrolase activity"/>
    <property type="evidence" value="ECO:0007669"/>
    <property type="project" value="UniProtKB-KW"/>
</dbReference>
<dbReference type="Proteomes" id="UP000531216">
    <property type="component" value="Unassembled WGS sequence"/>
</dbReference>
<dbReference type="InterPro" id="IPR039418">
    <property type="entry name" value="LexA-like"/>
</dbReference>
<organism evidence="9 10">
    <name type="scientific">Aureimonas phyllosphaerae</name>
    <dbReference type="NCBI Taxonomy" id="1166078"/>
    <lineage>
        <taxon>Bacteria</taxon>
        <taxon>Pseudomonadati</taxon>
        <taxon>Pseudomonadota</taxon>
        <taxon>Alphaproteobacteria</taxon>
        <taxon>Hyphomicrobiales</taxon>
        <taxon>Aurantimonadaceae</taxon>
        <taxon>Aureimonas</taxon>
    </lineage>
</organism>
<evidence type="ECO:0000259" key="8">
    <source>
        <dbReference type="Pfam" id="PF00717"/>
    </source>
</evidence>
<evidence type="ECO:0000313" key="9">
    <source>
        <dbReference type="EMBL" id="MBB3938092.1"/>
    </source>
</evidence>
<dbReference type="PRINTS" id="PR00726">
    <property type="entry name" value="LEXASERPTASE"/>
</dbReference>
<dbReference type="GO" id="GO:0009432">
    <property type="term" value="P:SOS response"/>
    <property type="evidence" value="ECO:0007669"/>
    <property type="project" value="UniProtKB-KW"/>
</dbReference>
<comment type="similarity">
    <text evidence="1 7">Belongs to the peptidase S24 family.</text>
</comment>
<evidence type="ECO:0000256" key="4">
    <source>
        <dbReference type="ARBA" id="ARBA00022813"/>
    </source>
</evidence>
<dbReference type="GO" id="GO:0003677">
    <property type="term" value="F:DNA binding"/>
    <property type="evidence" value="ECO:0007669"/>
    <property type="project" value="InterPro"/>
</dbReference>
<keyword evidence="10" id="KW-1185">Reference proteome</keyword>
<accession>A0A7W6BWA6</accession>
<dbReference type="Gene3D" id="2.10.109.10">
    <property type="entry name" value="Umud Fragment, subunit A"/>
    <property type="match status" value="1"/>
</dbReference>
<evidence type="ECO:0000256" key="3">
    <source>
        <dbReference type="ARBA" id="ARBA00022801"/>
    </source>
</evidence>
<dbReference type="InterPro" id="IPR050077">
    <property type="entry name" value="LexA_repressor"/>
</dbReference>
<keyword evidence="5" id="KW-0234">DNA repair</keyword>
<dbReference type="SUPFAM" id="SSF51306">
    <property type="entry name" value="LexA/Signal peptidase"/>
    <property type="match status" value="1"/>
</dbReference>
<name>A0A7W6BWA6_9HYPH</name>
<keyword evidence="2" id="KW-0227">DNA damage</keyword>
<dbReference type="GO" id="GO:0006355">
    <property type="term" value="P:regulation of DNA-templated transcription"/>
    <property type="evidence" value="ECO:0007669"/>
    <property type="project" value="InterPro"/>
</dbReference>
<dbReference type="RefSeq" id="WP_090966400.1">
    <property type="nucleotide sequence ID" value="NZ_FOOA01000028.1"/>
</dbReference>
<keyword evidence="3 7" id="KW-0378">Hydrolase</keyword>
<dbReference type="NCBIfam" id="NF007621">
    <property type="entry name" value="PRK10276.1"/>
    <property type="match status" value="1"/>
</dbReference>
<dbReference type="InterPro" id="IPR015927">
    <property type="entry name" value="Peptidase_S24_S26A/B/C"/>
</dbReference>
<gene>
    <name evidence="9" type="ORF">GGR05_004262</name>
</gene>
<evidence type="ECO:0000256" key="5">
    <source>
        <dbReference type="ARBA" id="ARBA00023204"/>
    </source>
</evidence>
<dbReference type="OrthoDB" id="9802364at2"/>
<evidence type="ECO:0000256" key="6">
    <source>
        <dbReference type="ARBA" id="ARBA00023236"/>
    </source>
</evidence>
<evidence type="ECO:0000256" key="1">
    <source>
        <dbReference type="ARBA" id="ARBA00007484"/>
    </source>
</evidence>
<dbReference type="EC" id="3.4.21.-" evidence="9"/>
<dbReference type="CDD" id="cd06529">
    <property type="entry name" value="S24_LexA-like"/>
    <property type="match status" value="1"/>
</dbReference>
<feature type="domain" description="Peptidase S24/S26A/S26B/S26C" evidence="8">
    <location>
        <begin position="19"/>
        <end position="130"/>
    </location>
</feature>
<keyword evidence="6" id="KW-0742">SOS response</keyword>
<dbReference type="Pfam" id="PF00717">
    <property type="entry name" value="Peptidase_S24"/>
    <property type="match status" value="1"/>
</dbReference>
<comment type="caution">
    <text evidence="9">The sequence shown here is derived from an EMBL/GenBank/DDBJ whole genome shotgun (WGS) entry which is preliminary data.</text>
</comment>
<dbReference type="AlphaFoldDB" id="A0A7W6BWA6"/>
<dbReference type="InterPro" id="IPR006197">
    <property type="entry name" value="Peptidase_S24_LexA"/>
</dbReference>
<dbReference type="InterPro" id="IPR036286">
    <property type="entry name" value="LexA/Signal_pep-like_sf"/>
</dbReference>